<dbReference type="Proteomes" id="UP000305196">
    <property type="component" value="Unassembled WGS sequence"/>
</dbReference>
<keyword evidence="1" id="KW-1133">Transmembrane helix</keyword>
<sequence length="346" mass="40764">MSYPTIEYSKDGGPNSRDYTLLKEFTLYEFYEVLNNELNSGKKLYERCGICSTLIADRTEFGRELINLCKKICTIIQNMDDVLDQCNGSTCNKSCDYMNLWLYDQAMRITNENFFINSFYQALNLLGGSSKSRKNQCSIKNFQLNQEELNKKQILYEFLHIYDGIKNKLQSQEDDSKIKLYCKHILENFGFYHENKESCTSTELCKYYDELTDFKSKFSNPAELTYIYQKCKYEETTCKNGSKAEDDVPCLREEENSFLYLIFGNDPEDIIKVLLNVTIIFVPILAFFVILFKFTPFKKTLNKLKQERKKSGLRKKEENIQDYMKNYASYLDKEMKNRVHLGYHAT</sequence>
<dbReference type="EMBL" id="FLYI01000355">
    <property type="protein sequence ID" value="SCA60620.1"/>
    <property type="molecule type" value="Genomic_DNA"/>
</dbReference>
<dbReference type="VEuPathDB" id="PlasmoDB:PVW1_020006000"/>
<proteinExistence type="predicted"/>
<dbReference type="InterPro" id="IPR008780">
    <property type="entry name" value="Plasmodium_Vir"/>
</dbReference>
<accession>A0A1G4E855</accession>
<organism evidence="2 3">
    <name type="scientific">Plasmodium vivax</name>
    <name type="common">malaria parasite P. vivax</name>
    <dbReference type="NCBI Taxonomy" id="5855"/>
    <lineage>
        <taxon>Eukaryota</taxon>
        <taxon>Sar</taxon>
        <taxon>Alveolata</taxon>
        <taxon>Apicomplexa</taxon>
        <taxon>Aconoidasida</taxon>
        <taxon>Haemosporida</taxon>
        <taxon>Plasmodiidae</taxon>
        <taxon>Plasmodium</taxon>
        <taxon>Plasmodium (Plasmodium)</taxon>
    </lineage>
</organism>
<dbReference type="VEuPathDB" id="PlasmoDB:PVX_173270"/>
<dbReference type="Pfam" id="PF05795">
    <property type="entry name" value="Plasmodium_Vir"/>
    <property type="match status" value="1"/>
</dbReference>
<keyword evidence="1" id="KW-0812">Transmembrane</keyword>
<dbReference type="VEuPathDB" id="PlasmoDB:PVPAM_110066800"/>
<dbReference type="VEuPathDB" id="PlasmoDB:PVP01_0004450"/>
<name>A0A1G4E855_PLAVI</name>
<gene>
    <name evidence="2" type="ORF">PVC01_000093200</name>
</gene>
<evidence type="ECO:0000313" key="3">
    <source>
        <dbReference type="Proteomes" id="UP000305196"/>
    </source>
</evidence>
<reference evidence="2 3" key="1">
    <citation type="submission" date="2016-07" db="EMBL/GenBank/DDBJ databases">
        <authorList>
            <consortium name="Pathogen Informatics"/>
        </authorList>
    </citation>
    <scope>NUCLEOTIDE SEQUENCE [LARGE SCALE GENOMIC DNA]</scope>
</reference>
<dbReference type="AlphaFoldDB" id="A0A1G4E855"/>
<feature type="transmembrane region" description="Helical" evidence="1">
    <location>
        <begin position="273"/>
        <end position="295"/>
    </location>
</feature>
<evidence type="ECO:0000313" key="2">
    <source>
        <dbReference type="EMBL" id="SCA60620.1"/>
    </source>
</evidence>
<protein>
    <submittedName>
        <fullName evidence="2">VIR protein</fullName>
    </submittedName>
</protein>
<evidence type="ECO:0000256" key="1">
    <source>
        <dbReference type="SAM" id="Phobius"/>
    </source>
</evidence>
<keyword evidence="1" id="KW-0472">Membrane</keyword>